<sequence length="125" mass="13923">MPHYSRVSQIVVDAPPETHDAEVAFWAGAIGRELPVFQRFPDFRGTKLTPDGLGFIVQRLGDGAARVHLDFHTTDVDAEVARLEALGARRVRAAGPWWIMQDPAGLLFCVVPDDELDESNAQRWD</sequence>
<dbReference type="RefSeq" id="WP_253760784.1">
    <property type="nucleotide sequence ID" value="NZ_JAMZDZ010000001.1"/>
</dbReference>
<accession>A0ABV8LRK4</accession>
<dbReference type="Gene3D" id="3.10.180.10">
    <property type="entry name" value="2,3-Dihydroxybiphenyl 1,2-Dioxygenase, domain 1"/>
    <property type="match status" value="1"/>
</dbReference>
<feature type="domain" description="Glyoxalase-like" evidence="1">
    <location>
        <begin position="9"/>
        <end position="111"/>
    </location>
</feature>
<evidence type="ECO:0000313" key="3">
    <source>
        <dbReference type="Proteomes" id="UP001595816"/>
    </source>
</evidence>
<dbReference type="Pfam" id="PF18029">
    <property type="entry name" value="Glyoxalase_6"/>
    <property type="match status" value="1"/>
</dbReference>
<comment type="caution">
    <text evidence="2">The sequence shown here is derived from an EMBL/GenBank/DDBJ whole genome shotgun (WGS) entry which is preliminary data.</text>
</comment>
<dbReference type="InterPro" id="IPR041581">
    <property type="entry name" value="Glyoxalase_6"/>
</dbReference>
<proteinExistence type="predicted"/>
<dbReference type="Proteomes" id="UP001595816">
    <property type="component" value="Unassembled WGS sequence"/>
</dbReference>
<organism evidence="2 3">
    <name type="scientific">Hamadaea flava</name>
    <dbReference type="NCBI Taxonomy" id="1742688"/>
    <lineage>
        <taxon>Bacteria</taxon>
        <taxon>Bacillati</taxon>
        <taxon>Actinomycetota</taxon>
        <taxon>Actinomycetes</taxon>
        <taxon>Micromonosporales</taxon>
        <taxon>Micromonosporaceae</taxon>
        <taxon>Hamadaea</taxon>
    </lineage>
</organism>
<reference evidence="3" key="1">
    <citation type="journal article" date="2019" name="Int. J. Syst. Evol. Microbiol.">
        <title>The Global Catalogue of Microorganisms (GCM) 10K type strain sequencing project: providing services to taxonomists for standard genome sequencing and annotation.</title>
        <authorList>
            <consortium name="The Broad Institute Genomics Platform"/>
            <consortium name="The Broad Institute Genome Sequencing Center for Infectious Disease"/>
            <person name="Wu L."/>
            <person name="Ma J."/>
        </authorList>
    </citation>
    <scope>NUCLEOTIDE SEQUENCE [LARGE SCALE GENOMIC DNA]</scope>
    <source>
        <strain evidence="3">CGMCC 4.7289</strain>
    </source>
</reference>
<keyword evidence="3" id="KW-1185">Reference proteome</keyword>
<gene>
    <name evidence="2" type="ORF">ACFOZ4_22645</name>
</gene>
<dbReference type="SUPFAM" id="SSF54593">
    <property type="entry name" value="Glyoxalase/Bleomycin resistance protein/Dihydroxybiphenyl dioxygenase"/>
    <property type="match status" value="1"/>
</dbReference>
<name>A0ABV8LRK4_9ACTN</name>
<dbReference type="InterPro" id="IPR029068">
    <property type="entry name" value="Glyas_Bleomycin-R_OHBP_Dase"/>
</dbReference>
<evidence type="ECO:0000313" key="2">
    <source>
        <dbReference type="EMBL" id="MFC4133420.1"/>
    </source>
</evidence>
<dbReference type="EMBL" id="JBHSAY010000010">
    <property type="protein sequence ID" value="MFC4133420.1"/>
    <property type="molecule type" value="Genomic_DNA"/>
</dbReference>
<protein>
    <submittedName>
        <fullName evidence="2">VOC family protein</fullName>
    </submittedName>
</protein>
<evidence type="ECO:0000259" key="1">
    <source>
        <dbReference type="Pfam" id="PF18029"/>
    </source>
</evidence>